<dbReference type="KEGG" id="noa:BKM31_50340"/>
<accession>A0A1V0AEI2</accession>
<protein>
    <recommendedName>
        <fullName evidence="1">DUF6571 domain-containing protein</fullName>
    </recommendedName>
</protein>
<organism evidence="2 3">
    <name type="scientific">[Actinomadura] parvosata subsp. kistnae</name>
    <dbReference type="NCBI Taxonomy" id="1909395"/>
    <lineage>
        <taxon>Bacteria</taxon>
        <taxon>Bacillati</taxon>
        <taxon>Actinomycetota</taxon>
        <taxon>Actinomycetes</taxon>
        <taxon>Streptosporangiales</taxon>
        <taxon>Streptosporangiaceae</taxon>
        <taxon>Nonomuraea</taxon>
    </lineage>
</organism>
<reference evidence="3" key="1">
    <citation type="journal article" date="2017" name="Med. Chem. Commun.">
        <title>Nonomuraea sp. ATCC 55076 harbours the largest actinomycete chromosome to date and the kistamicin biosynthetic gene cluster.</title>
        <authorList>
            <person name="Nazari B."/>
            <person name="Forneris C.C."/>
            <person name="Gibson M.I."/>
            <person name="Moon K."/>
            <person name="Schramma K.R."/>
            <person name="Seyedsayamdost M.R."/>
        </authorList>
    </citation>
    <scope>NUCLEOTIDE SEQUENCE [LARGE SCALE GENOMIC DNA]</scope>
    <source>
        <strain evidence="3">ATCC 55076</strain>
    </source>
</reference>
<feature type="domain" description="DUF6571" evidence="1">
    <location>
        <begin position="95"/>
        <end position="216"/>
    </location>
</feature>
<dbReference type="Pfam" id="PF20211">
    <property type="entry name" value="DUF6571"/>
    <property type="match status" value="1"/>
</dbReference>
<dbReference type="EMBL" id="CP017717">
    <property type="protein sequence ID" value="AQZ68596.1"/>
    <property type="molecule type" value="Genomic_DNA"/>
</dbReference>
<sequence length="604" mass="65437">MFMGEFVGIDPLGADKLIRQMETGKDVLGRTRPGLESAIAEAGADWAGRAGVTAMHRTWWFFHESQQDLKWRVDTLKRMVPTQQKGMLTATMPFSNQTEAAQAAKKDAAAITEALKRHDEHLSGQSWAEVEKAAAALKGRVDDPAYAAALLAALGPTAFQKLFRDWMNNRAAGNRRGLTPESAKRAGDGLPGLLAKAFASAESSGRLGTEWQKMVETAPSDILTTLVKLAPQSSTFLTKAAINLLNRPPNSDAFPTDANWNLYNLAKAFAANPEAFQRFLAEHPKEAGTMLDAYTIRSSGVPAYEEALAEALDGALKPKSGVDEVRERAWINVINSIGSEHSLWIGGSLGTFPNSPVSRVLAKNIRPIFDNLARGQADKRAQEAYKQAVADGVENPPLPPPYLAPRAPWNTLDPAVSARFFGALMQDPATAKTLMNLAKEYVQDMDMGRFHPSDQGNYGAAAFYNYSARAGALSSLLLSGSTYAEWSDDEYAEWLADSILMPVDFADEFVPDVGKIPGTGKAKMLDEIKDRLKKMITDYMDGKTPDDAGTVANRLVNMQVDVMIKSLKEAGHGGLTSDEQATLRDAAMGRMLGALTNALKVRGG</sequence>
<evidence type="ECO:0000313" key="3">
    <source>
        <dbReference type="Proteomes" id="UP000190797"/>
    </source>
</evidence>
<dbReference type="InterPro" id="IPR046701">
    <property type="entry name" value="DUF6571"/>
</dbReference>
<gene>
    <name evidence="2" type="ORF">BKM31_50340</name>
</gene>
<dbReference type="Proteomes" id="UP000190797">
    <property type="component" value="Chromosome"/>
</dbReference>
<dbReference type="AlphaFoldDB" id="A0A1V0AEI2"/>
<proteinExistence type="predicted"/>
<evidence type="ECO:0000259" key="1">
    <source>
        <dbReference type="Pfam" id="PF20211"/>
    </source>
</evidence>
<evidence type="ECO:0000313" key="2">
    <source>
        <dbReference type="EMBL" id="AQZ68596.1"/>
    </source>
</evidence>
<name>A0A1V0AEI2_9ACTN</name>
<keyword evidence="3" id="KW-1185">Reference proteome</keyword>